<protein>
    <submittedName>
        <fullName evidence="1">Uncharacterized protein</fullName>
    </submittedName>
</protein>
<name>A0A8J4XUP2_CHIOP</name>
<evidence type="ECO:0000313" key="2">
    <source>
        <dbReference type="Proteomes" id="UP000770661"/>
    </source>
</evidence>
<sequence>MGLLCPFWMKCWASPVLPKCGHPLRTRPHTAPATAPPWQPALGLNSYHSSARGPADAAALPVFLLPTTRLYPVQSTPAHLSAPLQRNFPSFGPHGHGAKVQHRLALLEEIQAKEIFVQVGYIHG</sequence>
<reference evidence="1" key="1">
    <citation type="submission" date="2020-07" db="EMBL/GenBank/DDBJ databases">
        <title>The High-quality genome of the commercially important snow crab, Chionoecetes opilio.</title>
        <authorList>
            <person name="Jeong J.-H."/>
            <person name="Ryu S."/>
        </authorList>
    </citation>
    <scope>NUCLEOTIDE SEQUENCE</scope>
    <source>
        <strain evidence="1">MADBK_172401_WGS</strain>
        <tissue evidence="1">Digestive gland</tissue>
    </source>
</reference>
<evidence type="ECO:0000313" key="1">
    <source>
        <dbReference type="EMBL" id="KAG0714280.1"/>
    </source>
</evidence>
<dbReference type="EMBL" id="JACEEZ010020666">
    <property type="protein sequence ID" value="KAG0714280.1"/>
    <property type="molecule type" value="Genomic_DNA"/>
</dbReference>
<organism evidence="1 2">
    <name type="scientific">Chionoecetes opilio</name>
    <name type="common">Atlantic snow crab</name>
    <name type="synonym">Cancer opilio</name>
    <dbReference type="NCBI Taxonomy" id="41210"/>
    <lineage>
        <taxon>Eukaryota</taxon>
        <taxon>Metazoa</taxon>
        <taxon>Ecdysozoa</taxon>
        <taxon>Arthropoda</taxon>
        <taxon>Crustacea</taxon>
        <taxon>Multicrustacea</taxon>
        <taxon>Malacostraca</taxon>
        <taxon>Eumalacostraca</taxon>
        <taxon>Eucarida</taxon>
        <taxon>Decapoda</taxon>
        <taxon>Pleocyemata</taxon>
        <taxon>Brachyura</taxon>
        <taxon>Eubrachyura</taxon>
        <taxon>Majoidea</taxon>
        <taxon>Majidae</taxon>
        <taxon>Chionoecetes</taxon>
    </lineage>
</organism>
<dbReference type="Proteomes" id="UP000770661">
    <property type="component" value="Unassembled WGS sequence"/>
</dbReference>
<accession>A0A8J4XUP2</accession>
<dbReference type="AlphaFoldDB" id="A0A8J4XUP2"/>
<gene>
    <name evidence="1" type="ORF">GWK47_014446</name>
</gene>
<keyword evidence="2" id="KW-1185">Reference proteome</keyword>
<proteinExistence type="predicted"/>
<comment type="caution">
    <text evidence="1">The sequence shown here is derived from an EMBL/GenBank/DDBJ whole genome shotgun (WGS) entry which is preliminary data.</text>
</comment>